<keyword evidence="3" id="KW-1185">Reference proteome</keyword>
<protein>
    <submittedName>
        <fullName evidence="2">DUF305 domain-containing protein</fullName>
    </submittedName>
</protein>
<dbReference type="PANTHER" id="PTHR36933:SF1">
    <property type="entry name" value="SLL0788 PROTEIN"/>
    <property type="match status" value="1"/>
</dbReference>
<dbReference type="PANTHER" id="PTHR36933">
    <property type="entry name" value="SLL0788 PROTEIN"/>
    <property type="match status" value="1"/>
</dbReference>
<feature type="domain" description="DUF305" evidence="1">
    <location>
        <begin position="42"/>
        <end position="197"/>
    </location>
</feature>
<name>A0A917VL12_9NOCA</name>
<reference evidence="2" key="2">
    <citation type="submission" date="2020-09" db="EMBL/GenBank/DDBJ databases">
        <authorList>
            <person name="Sun Q."/>
            <person name="Zhou Y."/>
        </authorList>
    </citation>
    <scope>NUCLEOTIDE SEQUENCE</scope>
    <source>
        <strain evidence="2">CGMCC 4.3508</strain>
    </source>
</reference>
<accession>A0A917VL12</accession>
<dbReference type="AlphaFoldDB" id="A0A917VL12"/>
<dbReference type="Gene3D" id="1.20.1260.10">
    <property type="match status" value="1"/>
</dbReference>
<organism evidence="2 3">
    <name type="scientific">Nocardia jinanensis</name>
    <dbReference type="NCBI Taxonomy" id="382504"/>
    <lineage>
        <taxon>Bacteria</taxon>
        <taxon>Bacillati</taxon>
        <taxon>Actinomycetota</taxon>
        <taxon>Actinomycetes</taxon>
        <taxon>Mycobacteriales</taxon>
        <taxon>Nocardiaceae</taxon>
        <taxon>Nocardia</taxon>
    </lineage>
</organism>
<evidence type="ECO:0000259" key="1">
    <source>
        <dbReference type="Pfam" id="PF03713"/>
    </source>
</evidence>
<dbReference type="Pfam" id="PF03713">
    <property type="entry name" value="DUF305"/>
    <property type="match status" value="1"/>
</dbReference>
<proteinExistence type="predicted"/>
<sequence>MNRLRNGFAVLVAAGSLLVLGAAVRPLFVDDPAAPEILSATEIGFVQDMAAHHHQALVMVQRLDPGAGPAVQGLARQIEDTQLAEIGTLLGWLRLAGAPVAGSEPMSWMPGQTHDHHAAPDPSAAAMPGMATRTELDTLSAARGRDAAVQFLRLMQRHHEGGIAMARVADALLTEGVVKQVAREMITEQTQESGLMALLLAQLEASPPG</sequence>
<comment type="caution">
    <text evidence="2">The sequence shown here is derived from an EMBL/GenBank/DDBJ whole genome shotgun (WGS) entry which is preliminary data.</text>
</comment>
<dbReference type="EMBL" id="BMMH01000001">
    <property type="protein sequence ID" value="GGK96013.1"/>
    <property type="molecule type" value="Genomic_DNA"/>
</dbReference>
<dbReference type="InterPro" id="IPR012347">
    <property type="entry name" value="Ferritin-like"/>
</dbReference>
<dbReference type="InterPro" id="IPR005183">
    <property type="entry name" value="DUF305_CopM-like"/>
</dbReference>
<dbReference type="RefSeq" id="WP_062996199.1">
    <property type="nucleotide sequence ID" value="NZ_BMMH01000001.1"/>
</dbReference>
<evidence type="ECO:0000313" key="3">
    <source>
        <dbReference type="Proteomes" id="UP000638263"/>
    </source>
</evidence>
<dbReference type="Proteomes" id="UP000638263">
    <property type="component" value="Unassembled WGS sequence"/>
</dbReference>
<evidence type="ECO:0000313" key="2">
    <source>
        <dbReference type="EMBL" id="GGK96013.1"/>
    </source>
</evidence>
<gene>
    <name evidence="2" type="ORF">GCM10011588_07980</name>
</gene>
<reference evidence="2" key="1">
    <citation type="journal article" date="2014" name="Int. J. Syst. Evol. Microbiol.">
        <title>Complete genome sequence of Corynebacterium casei LMG S-19264T (=DSM 44701T), isolated from a smear-ripened cheese.</title>
        <authorList>
            <consortium name="US DOE Joint Genome Institute (JGI-PGF)"/>
            <person name="Walter F."/>
            <person name="Albersmeier A."/>
            <person name="Kalinowski J."/>
            <person name="Ruckert C."/>
        </authorList>
    </citation>
    <scope>NUCLEOTIDE SEQUENCE</scope>
    <source>
        <strain evidence="2">CGMCC 4.3508</strain>
    </source>
</reference>